<dbReference type="EMBL" id="JACSQJ010000001">
    <property type="protein sequence ID" value="MBD7986928.1"/>
    <property type="molecule type" value="Genomic_DNA"/>
</dbReference>
<dbReference type="PRINTS" id="PR01033">
    <property type="entry name" value="PHYTOCHROME"/>
</dbReference>
<evidence type="ECO:0000256" key="4">
    <source>
        <dbReference type="ARBA" id="ARBA00023170"/>
    </source>
</evidence>
<keyword evidence="7" id="KW-1185">Reference proteome</keyword>
<evidence type="ECO:0000259" key="5">
    <source>
        <dbReference type="PROSITE" id="PS50046"/>
    </source>
</evidence>
<dbReference type="InterPro" id="IPR003018">
    <property type="entry name" value="GAF"/>
</dbReference>
<dbReference type="Pfam" id="PF01590">
    <property type="entry name" value="GAF"/>
    <property type="match status" value="1"/>
</dbReference>
<feature type="domain" description="Phytochrome chromophore attachment site" evidence="5">
    <location>
        <begin position="144"/>
        <end position="300"/>
    </location>
</feature>
<evidence type="ECO:0000256" key="2">
    <source>
        <dbReference type="ARBA" id="ARBA00022606"/>
    </source>
</evidence>
<dbReference type="InterPro" id="IPR001294">
    <property type="entry name" value="Phytochrome"/>
</dbReference>
<gene>
    <name evidence="6" type="ORF">H9645_02660</name>
</gene>
<dbReference type="InterPro" id="IPR035965">
    <property type="entry name" value="PAS-like_dom_sf"/>
</dbReference>
<evidence type="ECO:0000313" key="7">
    <source>
        <dbReference type="Proteomes" id="UP000647183"/>
    </source>
</evidence>
<name>A0ABR8UFW6_9GAMM</name>
<dbReference type="InterPro" id="IPR029016">
    <property type="entry name" value="GAF-like_dom_sf"/>
</dbReference>
<dbReference type="Gene3D" id="3.30.450.20">
    <property type="entry name" value="PAS domain"/>
    <property type="match status" value="1"/>
</dbReference>
<keyword evidence="1" id="KW-0600">Photoreceptor protein</keyword>
<dbReference type="InterPro" id="IPR013515">
    <property type="entry name" value="Phytochrome_cen-reg"/>
</dbReference>
<dbReference type="InterPro" id="IPR013654">
    <property type="entry name" value="PAS_2"/>
</dbReference>
<evidence type="ECO:0000256" key="1">
    <source>
        <dbReference type="ARBA" id="ARBA00022543"/>
    </source>
</evidence>
<evidence type="ECO:0000256" key="3">
    <source>
        <dbReference type="ARBA" id="ARBA00022991"/>
    </source>
</evidence>
<dbReference type="Proteomes" id="UP000647183">
    <property type="component" value="Unassembled WGS sequence"/>
</dbReference>
<dbReference type="PANTHER" id="PTHR43065">
    <property type="entry name" value="SENSOR HISTIDINE KINASE"/>
    <property type="match status" value="1"/>
</dbReference>
<dbReference type="PANTHER" id="PTHR43065:SF42">
    <property type="entry name" value="TWO-COMPONENT SENSOR PPRA"/>
    <property type="match status" value="1"/>
</dbReference>
<dbReference type="SUPFAM" id="SSF55781">
    <property type="entry name" value="GAF domain-like"/>
    <property type="match status" value="2"/>
</dbReference>
<dbReference type="RefSeq" id="WP_191728168.1">
    <property type="nucleotide sequence ID" value="NZ_JACSQJ010000001.1"/>
</dbReference>
<dbReference type="SUPFAM" id="SSF55785">
    <property type="entry name" value="PYP-like sensor domain (PAS domain)"/>
    <property type="match status" value="1"/>
</dbReference>
<keyword evidence="3" id="KW-0157">Chromophore</keyword>
<protein>
    <submittedName>
        <fullName evidence="6">GAF domain-containing protein</fullName>
    </submittedName>
</protein>
<keyword evidence="2" id="KW-0716">Sensory transduction</keyword>
<keyword evidence="4" id="KW-0675">Receptor</keyword>
<comment type="caution">
    <text evidence="6">The sequence shown here is derived from an EMBL/GenBank/DDBJ whole genome shotgun (WGS) entry which is preliminary data.</text>
</comment>
<dbReference type="InterPro" id="IPR043150">
    <property type="entry name" value="Phytochrome_PHY_sf"/>
</dbReference>
<dbReference type="Gene3D" id="3.30.450.270">
    <property type="match status" value="1"/>
</dbReference>
<reference evidence="6 7" key="1">
    <citation type="submission" date="2020-08" db="EMBL/GenBank/DDBJ databases">
        <title>A Genomic Blueprint of the Chicken Gut Microbiome.</title>
        <authorList>
            <person name="Gilroy R."/>
            <person name="Ravi A."/>
            <person name="Getino M."/>
            <person name="Pursley I."/>
            <person name="Horton D.L."/>
            <person name="Alikhan N.-F."/>
            <person name="Baker D."/>
            <person name="Gharbi K."/>
            <person name="Hall N."/>
            <person name="Watson M."/>
            <person name="Adriaenssens E.M."/>
            <person name="Foster-Nyarko E."/>
            <person name="Jarju S."/>
            <person name="Secka A."/>
            <person name="Antonio M."/>
            <person name="Oren A."/>
            <person name="Chaudhuri R."/>
            <person name="La Ragione R.M."/>
            <person name="Hildebrand F."/>
            <person name="Pallen M.J."/>
        </authorList>
    </citation>
    <scope>NUCLEOTIDE SEQUENCE [LARGE SCALE GENOMIC DNA]</scope>
    <source>
        <strain evidence="6 7">Sa2BVA3</strain>
    </source>
</reference>
<evidence type="ECO:0000313" key="6">
    <source>
        <dbReference type="EMBL" id="MBD7986928.1"/>
    </source>
</evidence>
<dbReference type="InterPro" id="IPR016132">
    <property type="entry name" value="Phyto_chromo_attachment"/>
</dbReference>
<proteinExistence type="predicted"/>
<accession>A0ABR8UFW6</accession>
<dbReference type="PROSITE" id="PS50046">
    <property type="entry name" value="PHYTOCHROME_2"/>
    <property type="match status" value="1"/>
</dbReference>
<dbReference type="SMART" id="SM00065">
    <property type="entry name" value="GAF"/>
    <property type="match status" value="1"/>
</dbReference>
<sequence>MTPDPALFEHALAACAREPIHVIGAVQPPGVLMVYHARDLRIVAASANAVALFDTGDMDALMHQPIEALLDRASLAAINRVLARGEQGASQFACATNVGPMGTLHDVSAHASGDLVHVELEPSGLGQPLEGGHAMVAGLDAAADGTDFLPSIARQVQRISGYDRVMVYRFLPDYSGEVVAEALAGELASYDGLRYPASDIPPQARALYLRNRVRVIADVDAEPQPLMQSPELDGPVDMSFDVLRAVSPVHLQYLRNMGVAASMSISLVVDGHLWGLVACHHGTPRPVDARQRTALEMVGRHASMILDAHELRGRARAEASRRSRRDALEGRLHRAQDPRAVLSGMMDLALGSVDADGLALCLDGAWHVHGDTPDSQSLANAIAWAGTQGHRGTAATARGGDWHADAPQAACGLLAAPLGQGAGDWLLLFRREQRETVRWAGRPDAPFQIDPDGTRIGPRASFDAWEEDVRATSLPWSGRDFELARRLRMVLERYLSGAARLRAPGQTVAEPDIPMLRWDAREQAERLRRLAQLLDGASPDRERLRRIHGLLEQMEEELGALADALG</sequence>
<dbReference type="Pfam" id="PF00360">
    <property type="entry name" value="PHY"/>
    <property type="match status" value="1"/>
</dbReference>
<dbReference type="Gene3D" id="3.30.450.40">
    <property type="match status" value="1"/>
</dbReference>
<organism evidence="6 7">
    <name type="scientific">Luteimonas colneyensis</name>
    <dbReference type="NCBI Taxonomy" id="2762230"/>
    <lineage>
        <taxon>Bacteria</taxon>
        <taxon>Pseudomonadati</taxon>
        <taxon>Pseudomonadota</taxon>
        <taxon>Gammaproteobacteria</taxon>
        <taxon>Lysobacterales</taxon>
        <taxon>Lysobacteraceae</taxon>
        <taxon>Luteimonas</taxon>
    </lineage>
</organism>
<dbReference type="Pfam" id="PF08446">
    <property type="entry name" value="PAS_2"/>
    <property type="match status" value="1"/>
</dbReference>